<evidence type="ECO:0000256" key="3">
    <source>
        <dbReference type="ARBA" id="ARBA00023034"/>
    </source>
</evidence>
<keyword evidence="4" id="KW-1015">Disulfide bond</keyword>
<evidence type="ECO:0000256" key="4">
    <source>
        <dbReference type="PROSITE-ProRule" id="PRU00076"/>
    </source>
</evidence>
<dbReference type="InterPro" id="IPR040911">
    <property type="entry name" value="Exostosin_GT47"/>
</dbReference>
<accession>A0A2P6VLP3</accession>
<keyword evidence="7" id="KW-1185">Reference proteome</keyword>
<sequence>MTKSCECLRRCQAYFCRKDSKGQEFCEGWLMGDFVNNRRACYEREGVSPDEQYSAIPEPEELAAPSKVKCMTGHTKEAVPLECSEALQQGDGTNAPVSACPGNCNHNGYCTRGKGQTEGRGQCRCHRGWTGAECETKENRCYLKCNGKGECTDQFCKCEPPYFSIGCSRSTVYPTNYTRPSPVDFKIYMYELNTQYAYDNSYWFGWQGHDPIYVGYTKFMEQFLLSSVRTEDPSEANLFYIPSFTYSYSTNVGTAEEHIHLLLDHIKHTYPYWNRTGGRDHFLFVPADRGACHIGGVGKELIFDPIKIVHFGMHTLPGHKGPFPHHGHPTYGCYNPLRDVVNVPNWPEASSVLGDTGQYTVDELLKQKKSLFFFAGGVRPDTEYSGNTRQILDKLLKEWKDPEFDWNEGFVGDYTGRLRASKFCLAPYGFGYGMRLPQALISGCVPVIIQDHVFVPYQDILSYEDFSIRLSNDDLPHIREILKGVSEEQYRQLLDNVLKVAAAFSWDAERGGRAFDFTIASLRRKHMNLKALFYPVYSELPLDKQ</sequence>
<reference evidence="6 7" key="1">
    <citation type="journal article" date="2018" name="Plant J.">
        <title>Genome sequences of Chlorella sorokiniana UTEX 1602 and Micractinium conductrix SAG 241.80: implications to maltose excretion by a green alga.</title>
        <authorList>
            <person name="Arriola M.B."/>
            <person name="Velmurugan N."/>
            <person name="Zhang Y."/>
            <person name="Plunkett M.H."/>
            <person name="Hondzo H."/>
            <person name="Barney B.M."/>
        </authorList>
    </citation>
    <scope>NUCLEOTIDE SEQUENCE [LARGE SCALE GENOMIC DNA]</scope>
    <source>
        <strain evidence="6 7">SAG 241.80</strain>
    </source>
</reference>
<proteinExistence type="inferred from homology"/>
<dbReference type="PROSITE" id="PS01186">
    <property type="entry name" value="EGF_2"/>
    <property type="match status" value="1"/>
</dbReference>
<dbReference type="OrthoDB" id="1924787at2759"/>
<organism evidence="6 7">
    <name type="scientific">Micractinium conductrix</name>
    <dbReference type="NCBI Taxonomy" id="554055"/>
    <lineage>
        <taxon>Eukaryota</taxon>
        <taxon>Viridiplantae</taxon>
        <taxon>Chlorophyta</taxon>
        <taxon>core chlorophytes</taxon>
        <taxon>Trebouxiophyceae</taxon>
        <taxon>Chlorellales</taxon>
        <taxon>Chlorellaceae</taxon>
        <taxon>Chlorella clade</taxon>
        <taxon>Micractinium</taxon>
    </lineage>
</organism>
<gene>
    <name evidence="6" type="ORF">C2E20_1922</name>
</gene>
<evidence type="ECO:0000256" key="1">
    <source>
        <dbReference type="ARBA" id="ARBA00004323"/>
    </source>
</evidence>
<keyword evidence="4" id="KW-0245">EGF-like domain</keyword>
<comment type="similarity">
    <text evidence="2">Belongs to the glycosyltransferase 47 family.</text>
</comment>
<keyword evidence="3" id="KW-0333">Golgi apparatus</keyword>
<name>A0A2P6VLP3_9CHLO</name>
<dbReference type="PANTHER" id="PTHR11062">
    <property type="entry name" value="EXOSTOSIN HEPARAN SULFATE GLYCOSYLTRANSFERASE -RELATED"/>
    <property type="match status" value="1"/>
</dbReference>
<dbReference type="GO" id="GO:0016757">
    <property type="term" value="F:glycosyltransferase activity"/>
    <property type="evidence" value="ECO:0007669"/>
    <property type="project" value="InterPro"/>
</dbReference>
<evidence type="ECO:0000256" key="2">
    <source>
        <dbReference type="ARBA" id="ARBA00010271"/>
    </source>
</evidence>
<feature type="disulfide bond" evidence="4">
    <location>
        <begin position="100"/>
        <end position="110"/>
    </location>
</feature>
<dbReference type="AlphaFoldDB" id="A0A2P6VLP3"/>
<dbReference type="InterPro" id="IPR000742">
    <property type="entry name" value="EGF"/>
</dbReference>
<comment type="subcellular location">
    <subcellularLocation>
        <location evidence="1">Golgi apparatus membrane</location>
        <topology evidence="1">Single-pass type II membrane protein</topology>
    </subcellularLocation>
</comment>
<comment type="caution">
    <text evidence="4">Lacks conserved residue(s) required for the propagation of feature annotation.</text>
</comment>
<dbReference type="InterPro" id="IPR004263">
    <property type="entry name" value="Exostosin"/>
</dbReference>
<dbReference type="Proteomes" id="UP000239649">
    <property type="component" value="Unassembled WGS sequence"/>
</dbReference>
<dbReference type="GO" id="GO:0000139">
    <property type="term" value="C:Golgi membrane"/>
    <property type="evidence" value="ECO:0007669"/>
    <property type="project" value="UniProtKB-SubCell"/>
</dbReference>
<dbReference type="PROSITE" id="PS50026">
    <property type="entry name" value="EGF_3"/>
    <property type="match status" value="1"/>
</dbReference>
<dbReference type="Pfam" id="PF03016">
    <property type="entry name" value="Exostosin_GT47"/>
    <property type="match status" value="1"/>
</dbReference>
<feature type="disulfide bond" evidence="4">
    <location>
        <begin position="125"/>
        <end position="134"/>
    </location>
</feature>
<protein>
    <submittedName>
        <fullName evidence="6">Exostosin-like glycosyltransferase</fullName>
    </submittedName>
</protein>
<evidence type="ECO:0000313" key="6">
    <source>
        <dbReference type="EMBL" id="PSC74977.1"/>
    </source>
</evidence>
<dbReference type="PROSITE" id="PS00022">
    <property type="entry name" value="EGF_1"/>
    <property type="match status" value="1"/>
</dbReference>
<evidence type="ECO:0000313" key="7">
    <source>
        <dbReference type="Proteomes" id="UP000239649"/>
    </source>
</evidence>
<evidence type="ECO:0000259" key="5">
    <source>
        <dbReference type="PROSITE" id="PS50026"/>
    </source>
</evidence>
<feature type="domain" description="EGF-like" evidence="5">
    <location>
        <begin position="96"/>
        <end position="135"/>
    </location>
</feature>
<dbReference type="EMBL" id="LHPF02000003">
    <property type="protein sequence ID" value="PSC74977.1"/>
    <property type="molecule type" value="Genomic_DNA"/>
</dbReference>
<dbReference type="PANTHER" id="PTHR11062:SF376">
    <property type="entry name" value="EXOSTOSIN FAMILY PROTEIN"/>
    <property type="match status" value="1"/>
</dbReference>
<comment type="caution">
    <text evidence="6">The sequence shown here is derived from an EMBL/GenBank/DDBJ whole genome shotgun (WGS) entry which is preliminary data.</text>
</comment>